<keyword evidence="10" id="KW-1185">Reference proteome</keyword>
<dbReference type="AlphaFoldDB" id="A0A934K3W6"/>
<comment type="caution">
    <text evidence="9">The sequence shown here is derived from an EMBL/GenBank/DDBJ whole genome shotgun (WGS) entry which is preliminary data.</text>
</comment>
<dbReference type="InterPro" id="IPR032816">
    <property type="entry name" value="VTT_dom"/>
</dbReference>
<evidence type="ECO:0000256" key="1">
    <source>
        <dbReference type="ARBA" id="ARBA00004651"/>
    </source>
</evidence>
<proteinExistence type="inferred from homology"/>
<evidence type="ECO:0000256" key="4">
    <source>
        <dbReference type="ARBA" id="ARBA00022692"/>
    </source>
</evidence>
<dbReference type="PANTHER" id="PTHR42709:SF6">
    <property type="entry name" value="UNDECAPRENYL PHOSPHATE TRANSPORTER A"/>
    <property type="match status" value="1"/>
</dbReference>
<evidence type="ECO:0000313" key="10">
    <source>
        <dbReference type="Proteomes" id="UP000612893"/>
    </source>
</evidence>
<dbReference type="EMBL" id="JAEKNR010000106">
    <property type="protein sequence ID" value="MBJ7598394.1"/>
    <property type="molecule type" value="Genomic_DNA"/>
</dbReference>
<protein>
    <submittedName>
        <fullName evidence="9">DedA family protein</fullName>
    </submittedName>
</protein>
<evidence type="ECO:0000256" key="6">
    <source>
        <dbReference type="ARBA" id="ARBA00023136"/>
    </source>
</evidence>
<dbReference type="InterPro" id="IPR051311">
    <property type="entry name" value="DedA_domain"/>
</dbReference>
<dbReference type="Proteomes" id="UP000612893">
    <property type="component" value="Unassembled WGS sequence"/>
</dbReference>
<keyword evidence="4 7" id="KW-0812">Transmembrane</keyword>
<evidence type="ECO:0000256" key="7">
    <source>
        <dbReference type="SAM" id="Phobius"/>
    </source>
</evidence>
<evidence type="ECO:0000256" key="3">
    <source>
        <dbReference type="ARBA" id="ARBA00022475"/>
    </source>
</evidence>
<feature type="transmembrane region" description="Helical" evidence="7">
    <location>
        <begin position="112"/>
        <end position="138"/>
    </location>
</feature>
<feature type="transmembrane region" description="Helical" evidence="7">
    <location>
        <begin position="150"/>
        <end position="167"/>
    </location>
</feature>
<keyword evidence="5 7" id="KW-1133">Transmembrane helix</keyword>
<name>A0A934K3W6_9BACT</name>
<dbReference type="Pfam" id="PF09335">
    <property type="entry name" value="VTT_dom"/>
    <property type="match status" value="1"/>
</dbReference>
<feature type="domain" description="VTT" evidence="8">
    <location>
        <begin position="8"/>
        <end position="131"/>
    </location>
</feature>
<dbReference type="GO" id="GO:0005886">
    <property type="term" value="C:plasma membrane"/>
    <property type="evidence" value="ECO:0007669"/>
    <property type="project" value="UniProtKB-SubCell"/>
</dbReference>
<gene>
    <name evidence="9" type="ORF">JF922_09955</name>
</gene>
<sequence length="190" mass="20962">MESIGIPLPGETMLIAAAVYAGATHHLTIELVIAAAIAGAVIGDNIGFAIGYFGGYRLLLRYGRYVGLHERRVKLARYIFMKHGSKVVFFGRFVSVLRTYAAFLAGTARMPWWRFLTFNAAGGIIWALIYGLGAYFLGQQLNRLSRPFEFVAAGLAVVAIVAFTLFLRRNEHRLEDEAERALPGPLEAPQ</sequence>
<evidence type="ECO:0000256" key="2">
    <source>
        <dbReference type="ARBA" id="ARBA00010792"/>
    </source>
</evidence>
<accession>A0A934K3W6</accession>
<reference evidence="9" key="1">
    <citation type="submission" date="2020-10" db="EMBL/GenBank/DDBJ databases">
        <title>Ca. Dormibacterota MAGs.</title>
        <authorList>
            <person name="Montgomery K."/>
        </authorList>
    </citation>
    <scope>NUCLEOTIDE SEQUENCE [LARGE SCALE GENOMIC DNA]</scope>
    <source>
        <strain evidence="9">SC8812_S17_10</strain>
    </source>
</reference>
<organism evidence="9 10">
    <name type="scientific">Candidatus Nephthysia bennettiae</name>
    <dbReference type="NCBI Taxonomy" id="3127016"/>
    <lineage>
        <taxon>Bacteria</taxon>
        <taxon>Bacillati</taxon>
        <taxon>Candidatus Dormiibacterota</taxon>
        <taxon>Candidatus Dormibacteria</taxon>
        <taxon>Candidatus Dormibacterales</taxon>
        <taxon>Candidatus Dormibacteraceae</taxon>
        <taxon>Candidatus Nephthysia</taxon>
    </lineage>
</organism>
<keyword evidence="3" id="KW-1003">Cell membrane</keyword>
<feature type="transmembrane region" description="Helical" evidence="7">
    <location>
        <begin position="31"/>
        <end position="54"/>
    </location>
</feature>
<dbReference type="PANTHER" id="PTHR42709">
    <property type="entry name" value="ALKALINE PHOSPHATASE LIKE PROTEIN"/>
    <property type="match status" value="1"/>
</dbReference>
<comment type="subcellular location">
    <subcellularLocation>
        <location evidence="1">Cell membrane</location>
        <topology evidence="1">Multi-pass membrane protein</topology>
    </subcellularLocation>
</comment>
<comment type="similarity">
    <text evidence="2">Belongs to the DedA family.</text>
</comment>
<keyword evidence="6 7" id="KW-0472">Membrane</keyword>
<evidence type="ECO:0000256" key="5">
    <source>
        <dbReference type="ARBA" id="ARBA00022989"/>
    </source>
</evidence>
<evidence type="ECO:0000313" key="9">
    <source>
        <dbReference type="EMBL" id="MBJ7598394.1"/>
    </source>
</evidence>
<evidence type="ECO:0000259" key="8">
    <source>
        <dbReference type="Pfam" id="PF09335"/>
    </source>
</evidence>
<feature type="transmembrane region" description="Helical" evidence="7">
    <location>
        <begin position="87"/>
        <end position="106"/>
    </location>
</feature>